<evidence type="ECO:0000313" key="1">
    <source>
        <dbReference type="EMBL" id="TFE66188.1"/>
    </source>
</evidence>
<protein>
    <submittedName>
        <fullName evidence="1">Uncharacterized protein</fullName>
    </submittedName>
</protein>
<dbReference type="RefSeq" id="WP_134440837.1">
    <property type="nucleotide sequence ID" value="NZ_LXQC01000187.1"/>
</dbReference>
<dbReference type="OrthoDB" id="189844at2"/>
<dbReference type="Proteomes" id="UP000297713">
    <property type="component" value="Unassembled WGS sequence"/>
</dbReference>
<reference evidence="1 2" key="1">
    <citation type="submission" date="2016-05" db="EMBL/GenBank/DDBJ databases">
        <title>Diversity and Homogeneity among Thermoacidophilic Verrucomicrobia Methanotrophs Linked with Geographical Origin.</title>
        <authorList>
            <person name="Erikstad H.-A."/>
            <person name="Smestad N.B."/>
            <person name="Ceballos R.M."/>
            <person name="Birkeland N.-K."/>
        </authorList>
    </citation>
    <scope>NUCLEOTIDE SEQUENCE [LARGE SCALE GENOMIC DNA]</scope>
    <source>
        <strain evidence="1 2">Phi</strain>
    </source>
</reference>
<comment type="caution">
    <text evidence="1">The sequence shown here is derived from an EMBL/GenBank/DDBJ whole genome shotgun (WGS) entry which is preliminary data.</text>
</comment>
<name>A0A4Y8PA47_9BACT</name>
<dbReference type="AlphaFoldDB" id="A0A4Y8PA47"/>
<evidence type="ECO:0000313" key="2">
    <source>
        <dbReference type="Proteomes" id="UP000297713"/>
    </source>
</evidence>
<gene>
    <name evidence="1" type="ORF">A7Q10_02315</name>
</gene>
<keyword evidence="2" id="KW-1185">Reference proteome</keyword>
<proteinExistence type="predicted"/>
<organism evidence="1 2">
    <name type="scientific">Methylacidiphilum caldifontis</name>
    <dbReference type="NCBI Taxonomy" id="2795386"/>
    <lineage>
        <taxon>Bacteria</taxon>
        <taxon>Pseudomonadati</taxon>
        <taxon>Verrucomicrobiota</taxon>
        <taxon>Methylacidiphilae</taxon>
        <taxon>Methylacidiphilales</taxon>
        <taxon>Methylacidiphilaceae</taxon>
        <taxon>Methylacidiphilum (ex Ratnadevi et al. 2023)</taxon>
    </lineage>
</organism>
<dbReference type="EMBL" id="LXQC01000187">
    <property type="protein sequence ID" value="TFE66188.1"/>
    <property type="molecule type" value="Genomic_DNA"/>
</dbReference>
<accession>A0A4Y8PA47</accession>
<sequence>MNPSEDTSHVLESFRFKTVFPSYFEHGKFLHFFLAEPRLFKADVIRIPNDIIESLCSFASIYPSFPSFFGVSMTVDRLSEKNLPFYGSLSTSWHYSFVACAIINHAVIESCGHFLQNYFYFKNHLSKESQSVMGHPFSPILGWCYFETTQFWLEDYAPIVGKRNAFVDNPALFNKHVQKIQEFFLPYHLLFNEEENPYIFISDNYSTLDFIESLNKTRKDIPFLAVSSESETNSSRSF</sequence>